<accession>A0A2A9MH31</accession>
<feature type="compositionally biased region" description="Basic and acidic residues" evidence="2">
    <location>
        <begin position="467"/>
        <end position="488"/>
    </location>
</feature>
<feature type="compositionally biased region" description="Basic and acidic residues" evidence="2">
    <location>
        <begin position="1661"/>
        <end position="1684"/>
    </location>
</feature>
<evidence type="ECO:0000256" key="2">
    <source>
        <dbReference type="SAM" id="MobiDB-lite"/>
    </source>
</evidence>
<feature type="compositionally biased region" description="Basic and acidic residues" evidence="2">
    <location>
        <begin position="1696"/>
        <end position="1706"/>
    </location>
</feature>
<feature type="compositionally biased region" description="Basic and acidic residues" evidence="2">
    <location>
        <begin position="925"/>
        <end position="948"/>
    </location>
</feature>
<feature type="coiled-coil region" evidence="1">
    <location>
        <begin position="805"/>
        <end position="873"/>
    </location>
</feature>
<feature type="compositionally biased region" description="Basic and acidic residues" evidence="2">
    <location>
        <begin position="1322"/>
        <end position="1339"/>
    </location>
</feature>
<feature type="compositionally biased region" description="Low complexity" evidence="2">
    <location>
        <begin position="173"/>
        <end position="188"/>
    </location>
</feature>
<feature type="region of interest" description="Disordered" evidence="2">
    <location>
        <begin position="1830"/>
        <end position="1882"/>
    </location>
</feature>
<feature type="compositionally biased region" description="Polar residues" evidence="2">
    <location>
        <begin position="1346"/>
        <end position="1357"/>
    </location>
</feature>
<feature type="compositionally biased region" description="Low complexity" evidence="2">
    <location>
        <begin position="422"/>
        <end position="432"/>
    </location>
</feature>
<feature type="compositionally biased region" description="Basic and acidic residues" evidence="2">
    <location>
        <begin position="1178"/>
        <end position="1194"/>
    </location>
</feature>
<dbReference type="EMBL" id="NWUJ01000002">
    <property type="protein sequence ID" value="PFH37275.1"/>
    <property type="molecule type" value="Genomic_DNA"/>
</dbReference>
<dbReference type="GeneID" id="40308714"/>
<protein>
    <submittedName>
        <fullName evidence="3">Uncharacterized protein</fullName>
    </submittedName>
</protein>
<evidence type="ECO:0000313" key="3">
    <source>
        <dbReference type="EMBL" id="PFH37275.1"/>
    </source>
</evidence>
<proteinExistence type="predicted"/>
<feature type="compositionally biased region" description="Polar residues" evidence="2">
    <location>
        <begin position="1271"/>
        <end position="1286"/>
    </location>
</feature>
<dbReference type="Proteomes" id="UP000224006">
    <property type="component" value="Chromosome II"/>
</dbReference>
<feature type="region of interest" description="Disordered" evidence="2">
    <location>
        <begin position="1178"/>
        <end position="1205"/>
    </location>
</feature>
<sequence length="1930" mass="211685">MAHKSISLTLGGQGVPHFRRSSSGEAGTISHARLQVVFSLHYSSYCLSVPRSPLPSDISPPLSCTTRVAFSAPKRIASRTPVMRAFSGSLARRFGAPASGGGGSAAARNFCRRPRWRRPREAAETLATRDAELPLCYLSRRSDPPARTAALRGRQSAGQRERIAAVEAQSGDRAAPPREAAARFQAPPQAAPALPPKVSLLGASPASRVPLSRRLCRLFSGLCSSPPLSLPPREVCFRGARAFAVAAAPSAAVSAQPVERGRETRREAGEARFESLEARAAFRAEPASRLSFVVSFPPVSALRPVSSSAGLRSATLASSAACPSSSASLVRVSVSCFARASRLPSLAVSPSRRVLAPCLPLAPASPAAVLARRDPPTWVSSPLSSRSPRFRFATLADARARRPASLRPASAPRSVRWLRAASSLGTSAGSTEAGDRGDSEGDVCDPTEREATREKGDPGAEDGAAAPRRDGQEAKAKKVKEDERRVEGEEATLEDITASRLRGSFAASSFSLSPDVASSFSSESTPLSDAEELRLVEELETEERKAMAAGVQTAMQDLCRLVISRKNPEGATGGAPSGAPQEALLPQLIFEEGCETEASQGEREAAAASQQTREGGDWACEGQVPTKKREKELRRTHMRSQFGWIASAVDLQALMNEDPEFNEAVGVVAAMECPVIIRTKRLHQQLVPLSHGSTARIRQASKKLREALGISEVIVCRGCVKKSKCPLYRQPPIRLRSSEGSATTKDLLYVLFGQYMVCRLYTRGVDSKTVWAESDERTAYSKQLTASLLPSTMNARDLQMGLFAIEKLTEKVKAKIEEERKATERMAAAAARAGLGDEVRYNPLSLKAFRAFIEDGQARRSEKQEKIKEARALKMPLWIRDSVRPLPDTQLTKFQKKAIQFQRLAVDEPEPDCPLEERFVWMHESEEASAEKTEGDARPPQSKEEAEARQAIAVASGQDSALSALQPLVRLRERAEGGEAGVELPTLDDLPIQRRFAWRSPEGFPLRKRTLRFNLLYHYYLDRLKGQAARIPRFDVSAKTEDGDSAPTSSGAVFPEEGHEDTAPALLPAPQGGYSAVPLSSFSAENDQVHPLLHVDSKSLKGVAVYEHLSVRQMLESQQRIDRLWRTAALFEDLPVVHRITEREELADQSSGDASAALPSLPRLPVSARAHLRELERVRAEAEDESGRCEDRAPAPRGAASTQTHAGADKWIRLAADRTKLLGLAREAPAALSDADGWMGISRELEKRARAGSKRQAEGGRDAGCAGRMQSPPTAATSHLSQNGVQQLGDALPAWLSRDGESEQGEGAATSHWRPRAGGDPSARRDDRECEERSCRHLIAEPSAALESSSDWETASATGEAEPSGGRPPRSEENRIEKQEEEENDDALEEALFGDERRQARQIWKTAKRDRAAIEQRKKEIELASEVPPSIEEIQEQARSLRRAKADGDLQRARGRGRRRTLSDVLEDAEEDERRFQCWQAARLQMAEAEGGQDDGGAGAKQGGLREGGDATPQERHSAKELSERRNLVEKESHGDPDEDEPFHMADEGSGIRVPPKVQSERLRFGASTYTFVGCMYTTTNANPRPPSSSSSPAALPLLSSLDMCARSSVDHQPSDDGRALQELSSVDEQEFEVFVKPGRLERRGPRMEQKDACFPGDAKPNPETEAGRESAHRARAAARHETDDQMPMNSAVAQDDGKPQRRGDVGTDLSDDEDQVFRANFRVPLESDGGRPLGVDREEVQRSHVEMSRMQKSWRQNEDFLITRNVLYPKFVDLSQHAYGTHSPEGKEMRKQQVAANRANAQVSSLGSPTRRMPVSGLVQATMPDLSSLMRKESPRSGERRVEGGDDEEMIKVQTGRRRRADLREVERAQRERDAEAEEETFREKYGVVKSMEKEYRDKLRRNEMGSLVVNPMKTELQRRYRKKASVRT</sequence>
<feature type="region of interest" description="Disordered" evidence="2">
    <location>
        <begin position="1247"/>
        <end position="1394"/>
    </location>
</feature>
<feature type="region of interest" description="Disordered" evidence="2">
    <location>
        <begin position="1435"/>
        <end position="1471"/>
    </location>
</feature>
<feature type="compositionally biased region" description="Basic and acidic residues" evidence="2">
    <location>
        <begin position="1642"/>
        <end position="1652"/>
    </location>
</feature>
<feature type="compositionally biased region" description="Acidic residues" evidence="2">
    <location>
        <begin position="1379"/>
        <end position="1393"/>
    </location>
</feature>
<feature type="region of interest" description="Disordered" evidence="2">
    <location>
        <begin position="422"/>
        <end position="491"/>
    </location>
</feature>
<feature type="region of interest" description="Disordered" evidence="2">
    <location>
        <begin position="925"/>
        <end position="950"/>
    </location>
</feature>
<comment type="caution">
    <text evidence="3">The sequence shown here is derived from an EMBL/GenBank/DDBJ whole genome shotgun (WGS) entry which is preliminary data.</text>
</comment>
<name>A0A2A9MH31_BESBE</name>
<reference evidence="3 4" key="1">
    <citation type="submission" date="2017-09" db="EMBL/GenBank/DDBJ databases">
        <title>Genome sequencing of Besnoitia besnoiti strain Bb-Ger1.</title>
        <authorList>
            <person name="Schares G."/>
            <person name="Venepally P."/>
            <person name="Lorenzi H.A."/>
        </authorList>
    </citation>
    <scope>NUCLEOTIDE SEQUENCE [LARGE SCALE GENOMIC DNA]</scope>
    <source>
        <strain evidence="3 4">Bb-Ger1</strain>
    </source>
</reference>
<feature type="compositionally biased region" description="Basic and acidic residues" evidence="2">
    <location>
        <begin position="1507"/>
        <end position="1547"/>
    </location>
</feature>
<feature type="region of interest" description="Disordered" evidence="2">
    <location>
        <begin position="1038"/>
        <end position="1058"/>
    </location>
</feature>
<dbReference type="KEGG" id="bbes:BESB_037330"/>
<feature type="compositionally biased region" description="Gly residues" evidence="2">
    <location>
        <begin position="1494"/>
        <end position="1506"/>
    </location>
</feature>
<feature type="compositionally biased region" description="Basic and acidic residues" evidence="2">
    <location>
        <begin position="446"/>
        <end position="458"/>
    </location>
</feature>
<evidence type="ECO:0000256" key="1">
    <source>
        <dbReference type="SAM" id="Coils"/>
    </source>
</evidence>
<dbReference type="OrthoDB" id="333666at2759"/>
<evidence type="ECO:0000313" key="4">
    <source>
        <dbReference type="Proteomes" id="UP000224006"/>
    </source>
</evidence>
<dbReference type="RefSeq" id="XP_029221284.1">
    <property type="nucleotide sequence ID" value="XM_029362319.1"/>
</dbReference>
<feature type="region of interest" description="Disordered" evidence="2">
    <location>
        <begin position="1642"/>
        <end position="1715"/>
    </location>
</feature>
<feature type="compositionally biased region" description="Basic and acidic residues" evidence="2">
    <location>
        <begin position="1247"/>
        <end position="1261"/>
    </location>
</feature>
<feature type="compositionally biased region" description="Basic and acidic residues" evidence="2">
    <location>
        <begin position="1863"/>
        <end position="1882"/>
    </location>
</feature>
<gene>
    <name evidence="3" type="ORF">BESB_037330</name>
</gene>
<feature type="region of interest" description="Disordered" evidence="2">
    <location>
        <begin position="167"/>
        <end position="191"/>
    </location>
</feature>
<dbReference type="VEuPathDB" id="ToxoDB:BESB_037330"/>
<feature type="region of interest" description="Disordered" evidence="2">
    <location>
        <begin position="1487"/>
        <end position="1559"/>
    </location>
</feature>
<organism evidence="3 4">
    <name type="scientific">Besnoitia besnoiti</name>
    <name type="common">Apicomplexan protozoan</name>
    <dbReference type="NCBI Taxonomy" id="94643"/>
    <lineage>
        <taxon>Eukaryota</taxon>
        <taxon>Sar</taxon>
        <taxon>Alveolata</taxon>
        <taxon>Apicomplexa</taxon>
        <taxon>Conoidasida</taxon>
        <taxon>Coccidia</taxon>
        <taxon>Eucoccidiorida</taxon>
        <taxon>Eimeriorina</taxon>
        <taxon>Sarcocystidae</taxon>
        <taxon>Besnoitia</taxon>
    </lineage>
</organism>
<feature type="compositionally biased region" description="Basic and acidic residues" evidence="2">
    <location>
        <begin position="1369"/>
        <end position="1378"/>
    </location>
</feature>
<feature type="region of interest" description="Disordered" evidence="2">
    <location>
        <begin position="595"/>
        <end position="630"/>
    </location>
</feature>
<keyword evidence="4" id="KW-1185">Reference proteome</keyword>
<keyword evidence="1" id="KW-0175">Coiled coil</keyword>
<feature type="compositionally biased region" description="Basic and acidic residues" evidence="2">
    <location>
        <begin position="1831"/>
        <end position="1845"/>
    </location>
</feature>